<name>A0A081MZI3_9GAMM</name>
<protein>
    <recommendedName>
        <fullName evidence="6">O-antigen ligase-related domain-containing protein</fullName>
    </recommendedName>
</protein>
<keyword evidence="2 5" id="KW-0812">Transmembrane</keyword>
<dbReference type="Proteomes" id="UP000028006">
    <property type="component" value="Unassembled WGS sequence"/>
</dbReference>
<evidence type="ECO:0000256" key="5">
    <source>
        <dbReference type="SAM" id="Phobius"/>
    </source>
</evidence>
<feature type="transmembrane region" description="Helical" evidence="5">
    <location>
        <begin position="160"/>
        <end position="177"/>
    </location>
</feature>
<dbReference type="GO" id="GO:0016020">
    <property type="term" value="C:membrane"/>
    <property type="evidence" value="ECO:0007669"/>
    <property type="project" value="UniProtKB-SubCell"/>
</dbReference>
<comment type="subcellular location">
    <subcellularLocation>
        <location evidence="1">Membrane</location>
        <topology evidence="1">Multi-pass membrane protein</topology>
    </subcellularLocation>
</comment>
<feature type="transmembrane region" description="Helical" evidence="5">
    <location>
        <begin position="184"/>
        <end position="215"/>
    </location>
</feature>
<gene>
    <name evidence="7" type="ORF">GZ77_24085</name>
</gene>
<dbReference type="PANTHER" id="PTHR37422:SF13">
    <property type="entry name" value="LIPOPOLYSACCHARIDE BIOSYNTHESIS PROTEIN PA4999-RELATED"/>
    <property type="match status" value="1"/>
</dbReference>
<feature type="transmembrane region" description="Helical" evidence="5">
    <location>
        <begin position="362"/>
        <end position="382"/>
    </location>
</feature>
<evidence type="ECO:0000256" key="3">
    <source>
        <dbReference type="ARBA" id="ARBA00022989"/>
    </source>
</evidence>
<feature type="transmembrane region" description="Helical" evidence="5">
    <location>
        <begin position="227"/>
        <end position="251"/>
    </location>
</feature>
<feature type="transmembrane region" description="Helical" evidence="5">
    <location>
        <begin position="65"/>
        <end position="83"/>
    </location>
</feature>
<feature type="transmembrane region" description="Helical" evidence="5">
    <location>
        <begin position="12"/>
        <end position="31"/>
    </location>
</feature>
<evidence type="ECO:0000256" key="2">
    <source>
        <dbReference type="ARBA" id="ARBA00022692"/>
    </source>
</evidence>
<dbReference type="Pfam" id="PF04932">
    <property type="entry name" value="Wzy_C"/>
    <property type="match status" value="1"/>
</dbReference>
<dbReference type="InterPro" id="IPR051533">
    <property type="entry name" value="WaaL-like"/>
</dbReference>
<feature type="transmembrane region" description="Helical" evidence="5">
    <location>
        <begin position="306"/>
        <end position="328"/>
    </location>
</feature>
<evidence type="ECO:0000256" key="1">
    <source>
        <dbReference type="ARBA" id="ARBA00004141"/>
    </source>
</evidence>
<dbReference type="RefSeq" id="WP_034879370.1">
    <property type="nucleotide sequence ID" value="NZ_JOKG01000006.1"/>
</dbReference>
<evidence type="ECO:0000313" key="7">
    <source>
        <dbReference type="EMBL" id="KEQ11606.1"/>
    </source>
</evidence>
<feature type="transmembrane region" description="Helical" evidence="5">
    <location>
        <begin position="122"/>
        <end position="140"/>
    </location>
</feature>
<proteinExistence type="predicted"/>
<dbReference type="InterPro" id="IPR007016">
    <property type="entry name" value="O-antigen_ligase-rel_domated"/>
</dbReference>
<feature type="transmembrane region" description="Helical" evidence="5">
    <location>
        <begin position="263"/>
        <end position="286"/>
    </location>
</feature>
<feature type="domain" description="O-antigen ligase-related" evidence="6">
    <location>
        <begin position="187"/>
        <end position="323"/>
    </location>
</feature>
<evidence type="ECO:0000259" key="6">
    <source>
        <dbReference type="Pfam" id="PF04932"/>
    </source>
</evidence>
<comment type="caution">
    <text evidence="7">The sequence shown here is derived from an EMBL/GenBank/DDBJ whole genome shotgun (WGS) entry which is preliminary data.</text>
</comment>
<dbReference type="PANTHER" id="PTHR37422">
    <property type="entry name" value="TEICHURONIC ACID BIOSYNTHESIS PROTEIN TUAE"/>
    <property type="match status" value="1"/>
</dbReference>
<keyword evidence="8" id="KW-1185">Reference proteome</keyword>
<evidence type="ECO:0000256" key="4">
    <source>
        <dbReference type="ARBA" id="ARBA00023136"/>
    </source>
</evidence>
<keyword evidence="3 5" id="KW-1133">Transmembrane helix</keyword>
<keyword evidence="4 5" id="KW-0472">Membrane</keyword>
<evidence type="ECO:0000313" key="8">
    <source>
        <dbReference type="Proteomes" id="UP000028006"/>
    </source>
</evidence>
<organism evidence="7 8">
    <name type="scientific">Endozoicomonas montiporae</name>
    <dbReference type="NCBI Taxonomy" id="1027273"/>
    <lineage>
        <taxon>Bacteria</taxon>
        <taxon>Pseudomonadati</taxon>
        <taxon>Pseudomonadota</taxon>
        <taxon>Gammaproteobacteria</taxon>
        <taxon>Oceanospirillales</taxon>
        <taxon>Endozoicomonadaceae</taxon>
        <taxon>Endozoicomonas</taxon>
    </lineage>
</organism>
<feature type="transmembrane region" description="Helical" evidence="5">
    <location>
        <begin position="37"/>
        <end position="53"/>
    </location>
</feature>
<feature type="transmembrane region" description="Helical" evidence="5">
    <location>
        <begin position="89"/>
        <end position="110"/>
    </location>
</feature>
<dbReference type="AlphaFoldDB" id="A0A081MZI3"/>
<accession>A0A081MZI3</accession>
<sequence>MNLSLPKPKELIIEKWSFYFLVIAIMAPSLIDYSKAVVNLYRVWLCLPILLFMRWQDIKGFYSNTFVKLFSLLSLYFVINLSWSEGNSIHNMATRILATYAFLLLVFCSAKYNSEKLKNFDIVYILSALTLLATVGLKWGGIGTHLEDPVFGVYGNRNPVSWFLAGAAIAAFYRAVYTPLRLQFAAIFIVLGTCILLIASRGAILGASIGMAVIVLSKCLNSEKSKFYLLSSMGFIILSVLLVQIISPDYISSLLGRGDSARFVIYSTAISKITSSPLTLIFGHGIASSARMTLENGLIMNNYHSVYLNMAFYGGMVALALFFACLLIRPYRIITGASKLNQWDAIVFGIMVALLFDGHRIFEYPGGMLFAFILPLFMANAYDEIEKKALASSNTYL</sequence>
<reference evidence="7 8" key="1">
    <citation type="submission" date="2014-06" db="EMBL/GenBank/DDBJ databases">
        <title>Whole Genome Sequences of Three Symbiotic Endozoicomonas Bacteria.</title>
        <authorList>
            <person name="Neave M.J."/>
            <person name="Apprill A."/>
            <person name="Voolstra C.R."/>
        </authorList>
    </citation>
    <scope>NUCLEOTIDE SEQUENCE [LARGE SCALE GENOMIC DNA]</scope>
    <source>
        <strain evidence="7 8">LMG 24815</strain>
    </source>
</reference>
<dbReference type="EMBL" id="JOKG01000006">
    <property type="protein sequence ID" value="KEQ11606.1"/>
    <property type="molecule type" value="Genomic_DNA"/>
</dbReference>